<dbReference type="KEGG" id="fvr:FVEG_16492"/>
<dbReference type="RefSeq" id="XP_018755640.1">
    <property type="nucleotide sequence ID" value="XM_018905715.1"/>
</dbReference>
<dbReference type="Proteomes" id="UP000009096">
    <property type="component" value="Chromosome 5"/>
</dbReference>
<dbReference type="AlphaFoldDB" id="W7MNX0"/>
<protein>
    <submittedName>
        <fullName evidence="1">Uncharacterized protein</fullName>
    </submittedName>
</protein>
<sequence length="67" mass="7474">MSAVRVVMDSMAVMSLTTLKLDIFRTIFDTCVEMSYDMAPTVRAATMMASLAVVRPELLEDVPIPYK</sequence>
<reference evidence="1 2" key="1">
    <citation type="journal article" date="2010" name="Nature">
        <title>Comparative genomics reveals mobile pathogenicity chromosomes in Fusarium.</title>
        <authorList>
            <person name="Ma L.J."/>
            <person name="van der Does H.C."/>
            <person name="Borkovich K.A."/>
            <person name="Coleman J.J."/>
            <person name="Daboussi M.J."/>
            <person name="Di Pietro A."/>
            <person name="Dufresne M."/>
            <person name="Freitag M."/>
            <person name="Grabherr M."/>
            <person name="Henrissat B."/>
            <person name="Houterman P.M."/>
            <person name="Kang S."/>
            <person name="Shim W.B."/>
            <person name="Woloshuk C."/>
            <person name="Xie X."/>
            <person name="Xu J.R."/>
            <person name="Antoniw J."/>
            <person name="Baker S.E."/>
            <person name="Bluhm B.H."/>
            <person name="Breakspear A."/>
            <person name="Brown D.W."/>
            <person name="Butchko R.A."/>
            <person name="Chapman S."/>
            <person name="Coulson R."/>
            <person name="Coutinho P.M."/>
            <person name="Danchin E.G."/>
            <person name="Diener A."/>
            <person name="Gale L.R."/>
            <person name="Gardiner D.M."/>
            <person name="Goff S."/>
            <person name="Hammond-Kosack K.E."/>
            <person name="Hilburn K."/>
            <person name="Hua-Van A."/>
            <person name="Jonkers W."/>
            <person name="Kazan K."/>
            <person name="Kodira C.D."/>
            <person name="Koehrsen M."/>
            <person name="Kumar L."/>
            <person name="Lee Y.H."/>
            <person name="Li L."/>
            <person name="Manners J.M."/>
            <person name="Miranda-Saavedra D."/>
            <person name="Mukherjee M."/>
            <person name="Park G."/>
            <person name="Park J."/>
            <person name="Park S.Y."/>
            <person name="Proctor R.H."/>
            <person name="Regev A."/>
            <person name="Ruiz-Roldan M.C."/>
            <person name="Sain D."/>
            <person name="Sakthikumar S."/>
            <person name="Sykes S."/>
            <person name="Schwartz D.C."/>
            <person name="Turgeon B.G."/>
            <person name="Wapinski I."/>
            <person name="Yoder O."/>
            <person name="Young S."/>
            <person name="Zeng Q."/>
            <person name="Zhou S."/>
            <person name="Galagan J."/>
            <person name="Cuomo C.A."/>
            <person name="Kistler H.C."/>
            <person name="Rep M."/>
        </authorList>
    </citation>
    <scope>NUCLEOTIDE SEQUENCE [LARGE SCALE GENOMIC DNA]</scope>
    <source>
        <strain evidence="2">M3125 / FGSC 7600</strain>
    </source>
</reference>
<organism evidence="1 2">
    <name type="scientific">Gibberella moniliformis (strain M3125 / FGSC 7600)</name>
    <name type="common">Maize ear and stalk rot fungus</name>
    <name type="synonym">Fusarium verticillioides</name>
    <dbReference type="NCBI Taxonomy" id="334819"/>
    <lineage>
        <taxon>Eukaryota</taxon>
        <taxon>Fungi</taxon>
        <taxon>Dikarya</taxon>
        <taxon>Ascomycota</taxon>
        <taxon>Pezizomycotina</taxon>
        <taxon>Sordariomycetes</taxon>
        <taxon>Hypocreomycetidae</taxon>
        <taxon>Hypocreales</taxon>
        <taxon>Nectriaceae</taxon>
        <taxon>Fusarium</taxon>
        <taxon>Fusarium fujikuroi species complex</taxon>
    </lineage>
</organism>
<dbReference type="EMBL" id="CM000582">
    <property type="protein sequence ID" value="EWG49449.1"/>
    <property type="molecule type" value="Genomic_DNA"/>
</dbReference>
<accession>W7MNX0</accession>
<proteinExistence type="predicted"/>
<name>W7MNX0_GIBM7</name>
<dbReference type="EMBL" id="DS022253">
    <property type="protein sequence ID" value="EWG49449.1"/>
    <property type="molecule type" value="Genomic_DNA"/>
</dbReference>
<evidence type="ECO:0000313" key="2">
    <source>
        <dbReference type="Proteomes" id="UP000009096"/>
    </source>
</evidence>
<dbReference type="VEuPathDB" id="FungiDB:FVEG_16492"/>
<keyword evidence="2" id="KW-1185">Reference proteome</keyword>
<dbReference type="GeneID" id="30073368"/>
<evidence type="ECO:0000313" key="1">
    <source>
        <dbReference type="EMBL" id="EWG49449.1"/>
    </source>
</evidence>
<gene>
    <name evidence="1" type="ORF">FVEG_16492</name>
</gene>